<evidence type="ECO:0000313" key="10">
    <source>
        <dbReference type="Proteomes" id="UP000188184"/>
    </source>
</evidence>
<dbReference type="Proteomes" id="UP000188184">
    <property type="component" value="Chromosome"/>
</dbReference>
<evidence type="ECO:0000256" key="1">
    <source>
        <dbReference type="ARBA" id="ARBA00004651"/>
    </source>
</evidence>
<keyword evidence="4 7" id="KW-0812">Transmembrane</keyword>
<reference evidence="9 10" key="1">
    <citation type="submission" date="2017-02" db="EMBL/GenBank/DDBJ databases">
        <title>The complete genomic sequence of a novel cold adapted crude oil-degrading bacterium Planococcus qaidamina Y42.</title>
        <authorList>
            <person name="Yang R."/>
        </authorList>
    </citation>
    <scope>NUCLEOTIDE SEQUENCE [LARGE SCALE GENOMIC DNA]</scope>
    <source>
        <strain evidence="9 10">Y42</strain>
    </source>
</reference>
<evidence type="ECO:0000256" key="7">
    <source>
        <dbReference type="SAM" id="Phobius"/>
    </source>
</evidence>
<evidence type="ECO:0000256" key="5">
    <source>
        <dbReference type="ARBA" id="ARBA00022989"/>
    </source>
</evidence>
<organism evidence="9 10">
    <name type="scientific">Planococcus lenghuensis</name>
    <dbReference type="NCBI Taxonomy" id="2213202"/>
    <lineage>
        <taxon>Bacteria</taxon>
        <taxon>Bacillati</taxon>
        <taxon>Bacillota</taxon>
        <taxon>Bacilli</taxon>
        <taxon>Bacillales</taxon>
        <taxon>Caryophanaceae</taxon>
        <taxon>Planococcus</taxon>
    </lineage>
</organism>
<dbReference type="EMBL" id="CP019640">
    <property type="protein sequence ID" value="AQQ53006.1"/>
    <property type="molecule type" value="Genomic_DNA"/>
</dbReference>
<dbReference type="GO" id="GO:0005886">
    <property type="term" value="C:plasma membrane"/>
    <property type="evidence" value="ECO:0007669"/>
    <property type="project" value="UniProtKB-SubCell"/>
</dbReference>
<dbReference type="KEGG" id="pmar:B0X71_07815"/>
<dbReference type="AlphaFoldDB" id="A0A1Q2KY07"/>
<dbReference type="InterPro" id="IPR003004">
    <property type="entry name" value="GspF/PilC"/>
</dbReference>
<feature type="domain" description="Type II secretion system protein GspF" evidence="8">
    <location>
        <begin position="20"/>
        <end position="136"/>
    </location>
</feature>
<dbReference type="PANTHER" id="PTHR30012:SF0">
    <property type="entry name" value="TYPE II SECRETION SYSTEM PROTEIN F-RELATED"/>
    <property type="match status" value="1"/>
</dbReference>
<feature type="transmembrane region" description="Helical" evidence="7">
    <location>
        <begin position="116"/>
        <end position="134"/>
    </location>
</feature>
<sequence>MRFLHISDRKPFRIRERTAFLNRLAKLMKEGYLFPAALHLLLPVHAGKPEEAAAGVHSVLSGGGTAAETLQLLGFRKDVLFAAEIAEYHGRLAESLALIAAGFDRTEKLRKKFTSVLLYPVSLLLFTFVLFSLFRTRYIPELHKLIATVGSEESASAVPVQLLKLPDLFLGLLLLVVVSAVSLVTWQKKRPAEDRANTWLKIPVAGHILRMYWSHLFSRELGTLLHSGISLQEALTFLKNQEHDQMIQLIADTIHSEVMTGQPLSVAVSFHRYFPHDFQSFITHGEAAGHLGKELLLYSEVLLERLERQLAQAMRIIQPLFFLVIALCIIGAYLAILLPMYNLVHTI</sequence>
<dbReference type="InterPro" id="IPR018076">
    <property type="entry name" value="T2SS_GspF_dom"/>
</dbReference>
<evidence type="ECO:0000259" key="8">
    <source>
        <dbReference type="Pfam" id="PF00482"/>
    </source>
</evidence>
<feature type="transmembrane region" description="Helical" evidence="7">
    <location>
        <begin position="320"/>
        <end position="341"/>
    </location>
</feature>
<evidence type="ECO:0000256" key="4">
    <source>
        <dbReference type="ARBA" id="ARBA00022692"/>
    </source>
</evidence>
<comment type="subcellular location">
    <subcellularLocation>
        <location evidence="1">Cell membrane</location>
        <topology evidence="1">Multi-pass membrane protein</topology>
    </subcellularLocation>
</comment>
<dbReference type="Pfam" id="PF00482">
    <property type="entry name" value="T2SSF"/>
    <property type="match status" value="2"/>
</dbReference>
<feature type="domain" description="Type II secretion system protein GspF" evidence="8">
    <location>
        <begin position="217"/>
        <end position="339"/>
    </location>
</feature>
<dbReference type="PRINTS" id="PR00812">
    <property type="entry name" value="BCTERIALGSPF"/>
</dbReference>
<dbReference type="Gene3D" id="1.20.81.30">
    <property type="entry name" value="Type II secretion system (T2SS), domain F"/>
    <property type="match status" value="2"/>
</dbReference>
<keyword evidence="3" id="KW-1003">Cell membrane</keyword>
<feature type="transmembrane region" description="Helical" evidence="7">
    <location>
        <begin position="168"/>
        <end position="186"/>
    </location>
</feature>
<evidence type="ECO:0000256" key="3">
    <source>
        <dbReference type="ARBA" id="ARBA00022475"/>
    </source>
</evidence>
<evidence type="ECO:0000256" key="2">
    <source>
        <dbReference type="ARBA" id="ARBA00005745"/>
    </source>
</evidence>
<dbReference type="PANTHER" id="PTHR30012">
    <property type="entry name" value="GENERAL SECRETION PATHWAY PROTEIN"/>
    <property type="match status" value="1"/>
</dbReference>
<keyword evidence="5 7" id="KW-1133">Transmembrane helix</keyword>
<proteinExistence type="inferred from homology"/>
<dbReference type="InterPro" id="IPR042094">
    <property type="entry name" value="T2SS_GspF_sf"/>
</dbReference>
<protein>
    <submittedName>
        <fullName evidence="9">Competence protein ComG</fullName>
    </submittedName>
</protein>
<keyword evidence="10" id="KW-1185">Reference proteome</keyword>
<dbReference type="InterPro" id="IPR047692">
    <property type="entry name" value="T4P_ComGB"/>
</dbReference>
<name>A0A1Q2KY07_9BACL</name>
<evidence type="ECO:0000256" key="6">
    <source>
        <dbReference type="ARBA" id="ARBA00023136"/>
    </source>
</evidence>
<dbReference type="NCBIfam" id="NF041012">
    <property type="entry name" value="T4P_ComGB"/>
    <property type="match status" value="1"/>
</dbReference>
<dbReference type="RefSeq" id="WP_232336809.1">
    <property type="nucleotide sequence ID" value="NZ_CP019640.1"/>
</dbReference>
<keyword evidence="6 7" id="KW-0472">Membrane</keyword>
<gene>
    <name evidence="9" type="ORF">B0X71_07815</name>
</gene>
<comment type="similarity">
    <text evidence="2">Belongs to the GSP F family.</text>
</comment>
<evidence type="ECO:0000313" key="9">
    <source>
        <dbReference type="EMBL" id="AQQ53006.1"/>
    </source>
</evidence>
<accession>A0A1Q2KY07</accession>